<dbReference type="PANTHER" id="PTHR46599">
    <property type="entry name" value="PIGGYBAC TRANSPOSABLE ELEMENT-DERIVED PROTEIN 4"/>
    <property type="match status" value="1"/>
</dbReference>
<reference evidence="2" key="1">
    <citation type="submission" date="2015-11" db="EMBL/GenBank/DDBJ databases">
        <title>De novo transcriptome assembly of four potential Pierce s Disease insect vectors from Arizona vineyards.</title>
        <authorList>
            <person name="Tassone E.E."/>
        </authorList>
    </citation>
    <scope>NUCLEOTIDE SEQUENCE</scope>
</reference>
<dbReference type="InterPro" id="IPR029526">
    <property type="entry name" value="PGBD"/>
</dbReference>
<dbReference type="Pfam" id="PF13843">
    <property type="entry name" value="DDE_Tnp_1_7"/>
    <property type="match status" value="1"/>
</dbReference>
<name>A0A1B6MTV7_9HEMI</name>
<feature type="domain" description="PiggyBac transposable element-derived protein" evidence="1">
    <location>
        <begin position="1"/>
        <end position="66"/>
    </location>
</feature>
<dbReference type="EMBL" id="GEBQ01000629">
    <property type="protein sequence ID" value="JAT39348.1"/>
    <property type="molecule type" value="Transcribed_RNA"/>
</dbReference>
<evidence type="ECO:0000313" key="2">
    <source>
        <dbReference type="EMBL" id="JAT39348.1"/>
    </source>
</evidence>
<sequence length="103" mass="11794">SFRQFIKSKPARYGIKVYAAVCAKNFYTFNLEVYVGKQPEGPFVVDNSGKEVVCDLQRPFQVQAEMSQLTNFLHPCEEIESNHKLTTVGILLKNKNRDTLRIP</sequence>
<evidence type="ECO:0000259" key="1">
    <source>
        <dbReference type="Pfam" id="PF13843"/>
    </source>
</evidence>
<organism evidence="2">
    <name type="scientific">Graphocephala atropunctata</name>
    <dbReference type="NCBI Taxonomy" id="36148"/>
    <lineage>
        <taxon>Eukaryota</taxon>
        <taxon>Metazoa</taxon>
        <taxon>Ecdysozoa</taxon>
        <taxon>Arthropoda</taxon>
        <taxon>Hexapoda</taxon>
        <taxon>Insecta</taxon>
        <taxon>Pterygota</taxon>
        <taxon>Neoptera</taxon>
        <taxon>Paraneoptera</taxon>
        <taxon>Hemiptera</taxon>
        <taxon>Auchenorrhyncha</taxon>
        <taxon>Membracoidea</taxon>
        <taxon>Cicadellidae</taxon>
        <taxon>Cicadellinae</taxon>
        <taxon>Cicadellini</taxon>
        <taxon>Graphocephala</taxon>
    </lineage>
</organism>
<dbReference type="AlphaFoldDB" id="A0A1B6MTV7"/>
<accession>A0A1B6MTV7</accession>
<gene>
    <name evidence="2" type="ORF">g.51274</name>
</gene>
<feature type="non-terminal residue" evidence="2">
    <location>
        <position position="1"/>
    </location>
</feature>
<protein>
    <recommendedName>
        <fullName evidence="1">PiggyBac transposable element-derived protein domain-containing protein</fullName>
    </recommendedName>
</protein>
<dbReference type="PANTHER" id="PTHR46599:SF6">
    <property type="entry name" value="DUAL SPECIFICITY PHOSPHATASE 26"/>
    <property type="match status" value="1"/>
</dbReference>
<proteinExistence type="predicted"/>